<dbReference type="InterPro" id="IPR004821">
    <property type="entry name" value="Cyt_trans-like"/>
</dbReference>
<feature type="binding site" evidence="9">
    <location>
        <position position="80"/>
    </location>
    <ligand>
        <name>substrate</name>
    </ligand>
</feature>
<comment type="subunit">
    <text evidence="9">Homohexamer.</text>
</comment>
<feature type="binding site" evidence="9">
    <location>
        <begin position="11"/>
        <end position="12"/>
    </location>
    <ligand>
        <name>ATP</name>
        <dbReference type="ChEBI" id="CHEBI:30616"/>
    </ligand>
</feature>
<keyword evidence="6 9" id="KW-0460">Magnesium</keyword>
<proteinExistence type="inferred from homology"/>
<evidence type="ECO:0000256" key="9">
    <source>
        <dbReference type="HAMAP-Rule" id="MF_00151"/>
    </source>
</evidence>
<keyword evidence="3 9" id="KW-0548">Nucleotidyltransferase</keyword>
<sequence>MTSRTALYSGSFDPITNGHLDVLEGALGLSDRVLVAIGTHPGKQPVFSFDERVALIRKVAQAHFSEAAGRVDVIAFGGLVIDAAREHGASIILRGVRDGTDLDYEMQMAGMNTAMAPGIQTVFLPAKPASRPITATLVRQIASMGGNVRPFVPPLVASALEAKFAHGKEDKA</sequence>
<comment type="caution">
    <text evidence="11">The sequence shown here is derived from an EMBL/GenBank/DDBJ whole genome shotgun (WGS) entry which is preliminary data.</text>
</comment>
<feature type="binding site" evidence="9">
    <location>
        <position position="43"/>
    </location>
    <ligand>
        <name>substrate</name>
    </ligand>
</feature>
<evidence type="ECO:0000256" key="4">
    <source>
        <dbReference type="ARBA" id="ARBA00022741"/>
    </source>
</evidence>
<feature type="domain" description="Cytidyltransferase-like" evidence="10">
    <location>
        <begin position="7"/>
        <end position="140"/>
    </location>
</feature>
<evidence type="ECO:0000256" key="2">
    <source>
        <dbReference type="ARBA" id="ARBA00022679"/>
    </source>
</evidence>
<reference evidence="11 12" key="1">
    <citation type="submission" date="2022-06" db="EMBL/GenBank/DDBJ databases">
        <title>Mesorhizobium sp. strain RP14 Genome sequencing and assembly.</title>
        <authorList>
            <person name="Kim I."/>
        </authorList>
    </citation>
    <scope>NUCLEOTIDE SEQUENCE [LARGE SCALE GENOMIC DNA]</scope>
    <source>
        <strain evidence="12">RP14(2022)</strain>
    </source>
</reference>
<evidence type="ECO:0000256" key="8">
    <source>
        <dbReference type="ARBA" id="ARBA00029346"/>
    </source>
</evidence>
<keyword evidence="7 9" id="KW-0173">Coenzyme A biosynthesis</keyword>
<accession>A0ABT1C9N3</accession>
<dbReference type="EC" id="2.7.7.3" evidence="9"/>
<dbReference type="GO" id="GO:0004595">
    <property type="term" value="F:pantetheine-phosphate adenylyltransferase activity"/>
    <property type="evidence" value="ECO:0007669"/>
    <property type="project" value="UniProtKB-EC"/>
</dbReference>
<comment type="pathway">
    <text evidence="9">Cofactor biosynthesis; coenzyme A biosynthesis; CoA from (R)-pantothenate: step 4/5.</text>
</comment>
<feature type="binding site" evidence="9">
    <location>
        <position position="19"/>
    </location>
    <ligand>
        <name>ATP</name>
        <dbReference type="ChEBI" id="CHEBI:30616"/>
    </ligand>
</feature>
<evidence type="ECO:0000256" key="5">
    <source>
        <dbReference type="ARBA" id="ARBA00022840"/>
    </source>
</evidence>
<dbReference type="CDD" id="cd02163">
    <property type="entry name" value="PPAT"/>
    <property type="match status" value="1"/>
</dbReference>
<protein>
    <recommendedName>
        <fullName evidence="9">Phosphopantetheine adenylyltransferase</fullName>
        <ecNumber evidence="9">2.7.7.3</ecNumber>
    </recommendedName>
    <alternativeName>
        <fullName evidence="9">Dephospho-CoA pyrophosphorylase</fullName>
    </alternativeName>
    <alternativeName>
        <fullName evidence="9">Pantetheine-phosphate adenylyltransferase</fullName>
        <shortName evidence="9">PPAT</shortName>
    </alternativeName>
</protein>
<gene>
    <name evidence="9 11" type="primary">coaD</name>
    <name evidence="11" type="ORF">NGM99_12880</name>
</gene>
<dbReference type="Pfam" id="PF01467">
    <property type="entry name" value="CTP_transf_like"/>
    <property type="match status" value="1"/>
</dbReference>
<dbReference type="Proteomes" id="UP001205906">
    <property type="component" value="Unassembled WGS sequence"/>
</dbReference>
<dbReference type="InterPro" id="IPR001980">
    <property type="entry name" value="PPAT"/>
</dbReference>
<evidence type="ECO:0000313" key="11">
    <source>
        <dbReference type="EMBL" id="MCO6050676.1"/>
    </source>
</evidence>
<evidence type="ECO:0000256" key="7">
    <source>
        <dbReference type="ARBA" id="ARBA00022993"/>
    </source>
</evidence>
<keyword evidence="1 9" id="KW-0963">Cytoplasm</keyword>
<comment type="catalytic activity">
    <reaction evidence="8 9">
        <text>(R)-4'-phosphopantetheine + ATP + H(+) = 3'-dephospho-CoA + diphosphate</text>
        <dbReference type="Rhea" id="RHEA:19801"/>
        <dbReference type="ChEBI" id="CHEBI:15378"/>
        <dbReference type="ChEBI" id="CHEBI:30616"/>
        <dbReference type="ChEBI" id="CHEBI:33019"/>
        <dbReference type="ChEBI" id="CHEBI:57328"/>
        <dbReference type="ChEBI" id="CHEBI:61723"/>
        <dbReference type="EC" id="2.7.7.3"/>
    </reaction>
</comment>
<feature type="binding site" evidence="9">
    <location>
        <begin position="95"/>
        <end position="97"/>
    </location>
    <ligand>
        <name>ATP</name>
        <dbReference type="ChEBI" id="CHEBI:30616"/>
    </ligand>
</feature>
<evidence type="ECO:0000256" key="1">
    <source>
        <dbReference type="ARBA" id="ARBA00022490"/>
    </source>
</evidence>
<keyword evidence="4 9" id="KW-0547">Nucleotide-binding</keyword>
<evidence type="ECO:0000259" key="10">
    <source>
        <dbReference type="Pfam" id="PF01467"/>
    </source>
</evidence>
<comment type="similarity">
    <text evidence="9">Belongs to the bacterial CoaD family.</text>
</comment>
<name>A0ABT1C9N3_9HYPH</name>
<dbReference type="NCBIfam" id="TIGR01510">
    <property type="entry name" value="coaD_prev_kdtB"/>
    <property type="match status" value="1"/>
</dbReference>
<dbReference type="RefSeq" id="WP_252819524.1">
    <property type="nucleotide sequence ID" value="NZ_JAMXQS010000006.1"/>
</dbReference>
<feature type="binding site" evidence="9">
    <location>
        <position position="11"/>
    </location>
    <ligand>
        <name>substrate</name>
    </ligand>
</feature>
<comment type="cofactor">
    <cofactor evidence="9">
        <name>Mg(2+)</name>
        <dbReference type="ChEBI" id="CHEBI:18420"/>
    </cofactor>
</comment>
<feature type="site" description="Transition state stabilizer" evidence="9">
    <location>
        <position position="19"/>
    </location>
</feature>
<dbReference type="PANTHER" id="PTHR21342">
    <property type="entry name" value="PHOSPHOPANTETHEINE ADENYLYLTRANSFERASE"/>
    <property type="match status" value="1"/>
</dbReference>
<dbReference type="PRINTS" id="PR01020">
    <property type="entry name" value="LPSBIOSNTHSS"/>
</dbReference>
<evidence type="ECO:0000313" key="12">
    <source>
        <dbReference type="Proteomes" id="UP001205906"/>
    </source>
</evidence>
<keyword evidence="12" id="KW-1185">Reference proteome</keyword>
<comment type="function">
    <text evidence="9">Reversibly transfers an adenylyl group from ATP to 4'-phosphopantetheine, yielding dephospho-CoA (dPCoA) and pyrophosphate.</text>
</comment>
<dbReference type="InterPro" id="IPR014729">
    <property type="entry name" value="Rossmann-like_a/b/a_fold"/>
</dbReference>
<comment type="subcellular location">
    <subcellularLocation>
        <location evidence="9">Cytoplasm</location>
    </subcellularLocation>
</comment>
<organism evidence="11 12">
    <name type="scientific">Mesorhizobium liriopis</name>
    <dbReference type="NCBI Taxonomy" id="2953882"/>
    <lineage>
        <taxon>Bacteria</taxon>
        <taxon>Pseudomonadati</taxon>
        <taxon>Pseudomonadota</taxon>
        <taxon>Alphaproteobacteria</taxon>
        <taxon>Hyphomicrobiales</taxon>
        <taxon>Phyllobacteriaceae</taxon>
        <taxon>Mesorhizobium</taxon>
    </lineage>
</organism>
<feature type="binding site" evidence="9">
    <location>
        <position position="105"/>
    </location>
    <ligand>
        <name>ATP</name>
        <dbReference type="ChEBI" id="CHEBI:30616"/>
    </ligand>
</feature>
<keyword evidence="2 9" id="KW-0808">Transferase</keyword>
<dbReference type="Gene3D" id="3.40.50.620">
    <property type="entry name" value="HUPs"/>
    <property type="match status" value="1"/>
</dbReference>
<keyword evidence="5 9" id="KW-0067">ATP-binding</keyword>
<feature type="binding site" evidence="9">
    <location>
        <begin position="130"/>
        <end position="136"/>
    </location>
    <ligand>
        <name>ATP</name>
        <dbReference type="ChEBI" id="CHEBI:30616"/>
    </ligand>
</feature>
<dbReference type="PANTHER" id="PTHR21342:SF1">
    <property type="entry name" value="PHOSPHOPANTETHEINE ADENYLYLTRANSFERASE"/>
    <property type="match status" value="1"/>
</dbReference>
<feature type="binding site" evidence="9">
    <location>
        <position position="94"/>
    </location>
    <ligand>
        <name>substrate</name>
    </ligand>
</feature>
<evidence type="ECO:0000256" key="3">
    <source>
        <dbReference type="ARBA" id="ARBA00022695"/>
    </source>
</evidence>
<dbReference type="SUPFAM" id="SSF52374">
    <property type="entry name" value="Nucleotidylyl transferase"/>
    <property type="match status" value="1"/>
</dbReference>
<dbReference type="EMBL" id="JAMXQS010000006">
    <property type="protein sequence ID" value="MCO6050676.1"/>
    <property type="molecule type" value="Genomic_DNA"/>
</dbReference>
<dbReference type="NCBIfam" id="TIGR00125">
    <property type="entry name" value="cyt_tran_rel"/>
    <property type="match status" value="1"/>
</dbReference>
<dbReference type="HAMAP" id="MF_00151">
    <property type="entry name" value="PPAT_bact"/>
    <property type="match status" value="1"/>
</dbReference>
<evidence type="ECO:0000256" key="6">
    <source>
        <dbReference type="ARBA" id="ARBA00022842"/>
    </source>
</evidence>